<feature type="transmembrane region" description="Helical" evidence="10">
    <location>
        <begin position="175"/>
        <end position="197"/>
    </location>
</feature>
<keyword evidence="5 10" id="KW-0812">Transmembrane</keyword>
<dbReference type="Gene3D" id="3.40.50.720">
    <property type="entry name" value="NAD(P)-binding Rossmann-like Domain"/>
    <property type="match status" value="1"/>
</dbReference>
<evidence type="ECO:0000256" key="6">
    <source>
        <dbReference type="ARBA" id="ARBA00022958"/>
    </source>
</evidence>
<feature type="transmembrane region" description="Helical" evidence="10">
    <location>
        <begin position="6"/>
        <end position="22"/>
    </location>
</feature>
<dbReference type="GO" id="GO:0015297">
    <property type="term" value="F:antiporter activity"/>
    <property type="evidence" value="ECO:0007669"/>
    <property type="project" value="UniProtKB-KW"/>
</dbReference>
<feature type="domain" description="Cation/H+ exchanger transmembrane" evidence="11">
    <location>
        <begin position="11"/>
        <end position="374"/>
    </location>
</feature>
<keyword evidence="9 10" id="KW-0472">Membrane</keyword>
<evidence type="ECO:0000259" key="12">
    <source>
        <dbReference type="Pfam" id="PF02254"/>
    </source>
</evidence>
<dbReference type="Proteomes" id="UP000593836">
    <property type="component" value="Chromosome"/>
</dbReference>
<feature type="transmembrane region" description="Helical" evidence="10">
    <location>
        <begin position="295"/>
        <end position="314"/>
    </location>
</feature>
<evidence type="ECO:0000259" key="11">
    <source>
        <dbReference type="Pfam" id="PF00999"/>
    </source>
</evidence>
<evidence type="ECO:0000256" key="5">
    <source>
        <dbReference type="ARBA" id="ARBA00022692"/>
    </source>
</evidence>
<evidence type="ECO:0000256" key="2">
    <source>
        <dbReference type="ARBA" id="ARBA00022448"/>
    </source>
</evidence>
<dbReference type="PANTHER" id="PTHR46157:SF4">
    <property type="entry name" value="K(+) EFFLUX ANTIPORTER 3, CHLOROPLASTIC"/>
    <property type="match status" value="1"/>
</dbReference>
<keyword evidence="7 10" id="KW-1133">Transmembrane helix</keyword>
<evidence type="ECO:0000256" key="3">
    <source>
        <dbReference type="ARBA" id="ARBA00022449"/>
    </source>
</evidence>
<comment type="subcellular location">
    <subcellularLocation>
        <location evidence="1">Membrane</location>
        <topology evidence="1">Multi-pass membrane protein</topology>
    </subcellularLocation>
</comment>
<protein>
    <submittedName>
        <fullName evidence="13">Cation:proton antiporter</fullName>
    </submittedName>
</protein>
<dbReference type="PANTHER" id="PTHR46157">
    <property type="entry name" value="K(+) EFFLUX ANTIPORTER 3, CHLOROPLASTIC"/>
    <property type="match status" value="1"/>
</dbReference>
<keyword evidence="2" id="KW-0813">Transport</keyword>
<evidence type="ECO:0000256" key="7">
    <source>
        <dbReference type="ARBA" id="ARBA00022989"/>
    </source>
</evidence>
<accession>A0A7S7LYA0</accession>
<organism evidence="13 14">
    <name type="scientific">Candidatus Sulfurimonas marisnigri</name>
    <dbReference type="NCBI Taxonomy" id="2740405"/>
    <lineage>
        <taxon>Bacteria</taxon>
        <taxon>Pseudomonadati</taxon>
        <taxon>Campylobacterota</taxon>
        <taxon>Epsilonproteobacteria</taxon>
        <taxon>Campylobacterales</taxon>
        <taxon>Sulfurimonadaceae</taxon>
        <taxon>Sulfurimonas</taxon>
    </lineage>
</organism>
<keyword evidence="14" id="KW-1185">Reference proteome</keyword>
<dbReference type="Pfam" id="PF02254">
    <property type="entry name" value="TrkA_N"/>
    <property type="match status" value="1"/>
</dbReference>
<feature type="domain" description="RCK N-terminal" evidence="12">
    <location>
        <begin position="403"/>
        <end position="503"/>
    </location>
</feature>
<dbReference type="GO" id="GO:0006813">
    <property type="term" value="P:potassium ion transport"/>
    <property type="evidence" value="ECO:0007669"/>
    <property type="project" value="UniProtKB-KW"/>
</dbReference>
<evidence type="ECO:0000256" key="9">
    <source>
        <dbReference type="ARBA" id="ARBA00023136"/>
    </source>
</evidence>
<dbReference type="AlphaFoldDB" id="A0A7S7LYA0"/>
<dbReference type="InterPro" id="IPR036291">
    <property type="entry name" value="NAD(P)-bd_dom_sf"/>
</dbReference>
<keyword evidence="4" id="KW-0633">Potassium transport</keyword>
<dbReference type="KEGG" id="smas:HUE87_06820"/>
<dbReference type="Pfam" id="PF00999">
    <property type="entry name" value="Na_H_Exchanger"/>
    <property type="match status" value="1"/>
</dbReference>
<keyword evidence="6" id="KW-0630">Potassium</keyword>
<dbReference type="GO" id="GO:0005886">
    <property type="term" value="C:plasma membrane"/>
    <property type="evidence" value="ECO:0007669"/>
    <property type="project" value="TreeGrafter"/>
</dbReference>
<dbReference type="InterPro" id="IPR003148">
    <property type="entry name" value="RCK_N"/>
</dbReference>
<evidence type="ECO:0000256" key="4">
    <source>
        <dbReference type="ARBA" id="ARBA00022538"/>
    </source>
</evidence>
<feature type="transmembrane region" description="Helical" evidence="10">
    <location>
        <begin position="217"/>
        <end position="234"/>
    </location>
</feature>
<sequence length="540" mass="60027">MESILQILLITALLSILINTFLKKYDFPPIIGYIIAGAFVTYVFSLRDTSLHILHEISEFGIAFLMFTIGLEFSVTNFKKLKKEVFIFGTFQVVLSGLLFTIISNYLFHLSPQSSIIIGFALALSSTAIVLKIINENRDVQKDYGRMVLGILLFQDLAVIPILLMITFFSTSGVALEIMLINTLISAILVLLILFFAGKYLVTPFLRFVFNSHSHELFIASVLLIATAASYTAYHFGFSYSLGAFIGGMLLAETPFKHQIQADLTPFRDLLLGVFFVSVGMQVSVEFLVSNIADILAVMTTVMLLKAFVIFFILKFFTVASNALKSALALSQVGEFSFVVLELARINGITSQDINQTLIIAVVFSMILTPFIVKNLQTIVEKILRSKEKLTEPFSTTGISGHIVVLGYGSLGQQICKIIKEKGLLYIAIDNKHKLVKTSQENSDPFILGNANQKHILCDANVKNAMAVLITVENDEDTNNLVESVFHLSPTVNIVVSSRVDKSKLMFDKRIRFFVHEHEEVAARMTLHALTCNLTQSAKL</sequence>
<feature type="transmembrane region" description="Helical" evidence="10">
    <location>
        <begin position="53"/>
        <end position="73"/>
    </location>
</feature>
<proteinExistence type="predicted"/>
<evidence type="ECO:0000313" key="14">
    <source>
        <dbReference type="Proteomes" id="UP000593836"/>
    </source>
</evidence>
<feature type="transmembrane region" description="Helical" evidence="10">
    <location>
        <begin position="358"/>
        <end position="376"/>
    </location>
</feature>
<dbReference type="SUPFAM" id="SSF51735">
    <property type="entry name" value="NAD(P)-binding Rossmann-fold domains"/>
    <property type="match status" value="1"/>
</dbReference>
<feature type="transmembrane region" description="Helical" evidence="10">
    <location>
        <begin position="29"/>
        <end position="47"/>
    </location>
</feature>
<dbReference type="EMBL" id="CP054493">
    <property type="protein sequence ID" value="QOY53631.1"/>
    <property type="molecule type" value="Genomic_DNA"/>
</dbReference>
<feature type="transmembrane region" description="Helical" evidence="10">
    <location>
        <begin position="85"/>
        <end position="108"/>
    </location>
</feature>
<keyword evidence="3" id="KW-0050">Antiport</keyword>
<dbReference type="GO" id="GO:1902600">
    <property type="term" value="P:proton transmembrane transport"/>
    <property type="evidence" value="ECO:0007669"/>
    <property type="project" value="InterPro"/>
</dbReference>
<dbReference type="Gene3D" id="1.20.1530.20">
    <property type="match status" value="1"/>
</dbReference>
<evidence type="ECO:0000256" key="8">
    <source>
        <dbReference type="ARBA" id="ARBA00023065"/>
    </source>
</evidence>
<evidence type="ECO:0000256" key="10">
    <source>
        <dbReference type="SAM" id="Phobius"/>
    </source>
</evidence>
<feature type="transmembrane region" description="Helical" evidence="10">
    <location>
        <begin position="147"/>
        <end position="169"/>
    </location>
</feature>
<evidence type="ECO:0000313" key="13">
    <source>
        <dbReference type="EMBL" id="QOY53631.1"/>
    </source>
</evidence>
<gene>
    <name evidence="13" type="ORF">HUE87_06820</name>
</gene>
<name>A0A7S7LYA0_9BACT</name>
<dbReference type="RefSeq" id="WP_194365466.1">
    <property type="nucleotide sequence ID" value="NZ_CP054493.1"/>
</dbReference>
<keyword evidence="8" id="KW-0406">Ion transport</keyword>
<feature type="transmembrane region" description="Helical" evidence="10">
    <location>
        <begin position="114"/>
        <end position="135"/>
    </location>
</feature>
<reference evidence="13 14" key="1">
    <citation type="submission" date="2020-05" db="EMBL/GenBank/DDBJ databases">
        <title>Sulfurimonas marisnigri, sp. nov., and Sulfurimonas baltica, sp. nov., manganese oxide reducing chemolithoautotrophs of the class Epsilonproteobacteria isolated from the pelagic redoxclines of the Black and Baltic Seas and emended description of the genus Sulfurimonas.</title>
        <authorList>
            <person name="Henkel J.V."/>
            <person name="Laudan C."/>
            <person name="Werner J."/>
            <person name="Neu T."/>
            <person name="Plewe S."/>
            <person name="Sproer C."/>
            <person name="Bunk B."/>
            <person name="Schulz-Vogt H.N."/>
        </authorList>
    </citation>
    <scope>NUCLEOTIDE SEQUENCE [LARGE SCALE GENOMIC DNA]</scope>
    <source>
        <strain evidence="13 14">SoZ1</strain>
    </source>
</reference>
<dbReference type="InterPro" id="IPR038770">
    <property type="entry name" value="Na+/solute_symporter_sf"/>
</dbReference>
<evidence type="ECO:0000256" key="1">
    <source>
        <dbReference type="ARBA" id="ARBA00004141"/>
    </source>
</evidence>
<dbReference type="InterPro" id="IPR006153">
    <property type="entry name" value="Cation/H_exchanger_TM"/>
</dbReference>